<evidence type="ECO:0000256" key="1">
    <source>
        <dbReference type="SAM" id="MobiDB-lite"/>
    </source>
</evidence>
<dbReference type="InterPro" id="IPR025442">
    <property type="entry name" value="DUF4185"/>
</dbReference>
<evidence type="ECO:0000313" key="3">
    <source>
        <dbReference type="Proteomes" id="UP000467006"/>
    </source>
</evidence>
<feature type="compositionally biased region" description="Basic and acidic residues" evidence="1">
    <location>
        <begin position="107"/>
        <end position="117"/>
    </location>
</feature>
<feature type="compositionally biased region" description="Low complexity" evidence="1">
    <location>
        <begin position="31"/>
        <end position="54"/>
    </location>
</feature>
<proteinExistence type="predicted"/>
<reference evidence="2 3" key="1">
    <citation type="journal article" date="2019" name="Emerg. Microbes Infect.">
        <title>Comprehensive subspecies identification of 175 nontuberculous mycobacteria species based on 7547 genomic profiles.</title>
        <authorList>
            <person name="Matsumoto Y."/>
            <person name="Kinjo T."/>
            <person name="Motooka D."/>
            <person name="Nabeya D."/>
            <person name="Jung N."/>
            <person name="Uechi K."/>
            <person name="Horii T."/>
            <person name="Iida T."/>
            <person name="Fujita J."/>
            <person name="Nakamura S."/>
        </authorList>
    </citation>
    <scope>NUCLEOTIDE SEQUENCE [LARGE SCALE GENOMIC DNA]</scope>
    <source>
        <strain evidence="2 3">JCM 6396</strain>
    </source>
</reference>
<dbReference type="KEGG" id="mdu:MDUV_50230"/>
<protein>
    <submittedName>
        <fullName evidence="2">Uncharacterized protein</fullName>
    </submittedName>
</protein>
<dbReference type="Proteomes" id="UP000467006">
    <property type="component" value="Chromosome"/>
</dbReference>
<organism evidence="2 3">
    <name type="scientific">Mycolicibacterium duvalii</name>
    <dbReference type="NCBI Taxonomy" id="39688"/>
    <lineage>
        <taxon>Bacteria</taxon>
        <taxon>Bacillati</taxon>
        <taxon>Actinomycetota</taxon>
        <taxon>Actinomycetes</taxon>
        <taxon>Mycobacteriales</taxon>
        <taxon>Mycobacteriaceae</taxon>
        <taxon>Mycolicibacterium</taxon>
    </lineage>
</organism>
<dbReference type="EMBL" id="AP022563">
    <property type="protein sequence ID" value="BBX20163.1"/>
    <property type="molecule type" value="Genomic_DNA"/>
</dbReference>
<feature type="compositionally biased region" description="Basic and acidic residues" evidence="1">
    <location>
        <begin position="55"/>
        <end position="67"/>
    </location>
</feature>
<keyword evidence="3" id="KW-1185">Reference proteome</keyword>
<feature type="region of interest" description="Disordered" evidence="1">
    <location>
        <begin position="31"/>
        <end position="164"/>
    </location>
</feature>
<dbReference type="Pfam" id="PF13810">
    <property type="entry name" value="DUF4185"/>
    <property type="match status" value="1"/>
</dbReference>
<gene>
    <name evidence="2" type="ORF">MDUV_50230</name>
</gene>
<feature type="region of interest" description="Disordered" evidence="1">
    <location>
        <begin position="179"/>
        <end position="205"/>
    </location>
</feature>
<feature type="compositionally biased region" description="Low complexity" evidence="1">
    <location>
        <begin position="138"/>
        <end position="148"/>
    </location>
</feature>
<dbReference type="RefSeq" id="WP_098003171.1">
    <property type="nucleotide sequence ID" value="NZ_AP022563.1"/>
</dbReference>
<dbReference type="OrthoDB" id="284233at2"/>
<evidence type="ECO:0000313" key="2">
    <source>
        <dbReference type="EMBL" id="BBX20163.1"/>
    </source>
</evidence>
<sequence>MGAAAYVGRVGGLAVALGVGSAVFAGHGVAAADDTDSSGSRSSSSATTGGSESTGSERTRRNERTTGERTSSTTDADQDGGADAELDIELPVDDTADEADEIVSDEPEARPERRRAAEATTSESTVTPPEKTRRTVDADVAATTPADDQTTEESADDPAVAPKEPTKVAVFASATELAEASTARFSPDLTETDLSTPDEQTETRRPSLVTAVVNVVHSMLDWARQRADADPASSPQPPFLWALMSFARRELENLFATRSTLSAVDKEARTTTTSLAPAAEDPSDAAVWVPPYSPWLNPQVSRSTNFVSWVTGKYVYSDRRMANTVARYGVYGTDVGVMWDNGMKDDPDTPYNESQVLIAVGDTFSGPNMQGGWRYNTLFRSADRVLSDGIDIPNGEWKNGNMFGGAPLSGEFYARPIINRPYWLPNSVTLIPTAGISVETPDTEFGVTQYVSFMSVSRWGSAGRWTTNYSAIAYSTDNGENFTIAPQSVRYNSIFSGNRNFQQSAFVKGDDGYVYMYGTPNGRQGAAYLARVAPEDILNASKYEYFKKESRGWFGTSPARWTSSSSSASAIIGKDGGACGATKPGNSVSEMSVQYNEYLGKYIVLYGDQFNNIVMRTSDTPEGQWSDVTVLMGQQSGGIYAPMLHPWSPSTNGTGSELYWNLSLWSDYNIMLMRTDLDKL</sequence>
<dbReference type="AlphaFoldDB" id="A0A7I7K7Y3"/>
<feature type="compositionally biased region" description="Low complexity" evidence="1">
    <location>
        <begin position="118"/>
        <end position="129"/>
    </location>
</feature>
<accession>A0A7I7K7Y3</accession>
<name>A0A7I7K7Y3_9MYCO</name>
<feature type="compositionally biased region" description="Acidic residues" evidence="1">
    <location>
        <begin position="76"/>
        <end position="106"/>
    </location>
</feature>